<evidence type="ECO:0000256" key="1">
    <source>
        <dbReference type="SAM" id="MobiDB-lite"/>
    </source>
</evidence>
<comment type="caution">
    <text evidence="2">The sequence shown here is derived from an EMBL/GenBank/DDBJ whole genome shotgun (WGS) entry which is preliminary data.</text>
</comment>
<feature type="region of interest" description="Disordered" evidence="1">
    <location>
        <begin position="75"/>
        <end position="96"/>
    </location>
</feature>
<reference evidence="2" key="1">
    <citation type="submission" date="2015-06" db="EMBL/GenBank/DDBJ databases">
        <authorList>
            <person name="Nguyen H."/>
        </authorList>
    </citation>
    <scope>NUCLEOTIDE SEQUENCE</scope>
    <source>
        <strain evidence="2">DAOM 180753</strain>
    </source>
</reference>
<gene>
    <name evidence="2" type="ORF">VN97_g6267</name>
</gene>
<feature type="compositionally biased region" description="Pro residues" evidence="1">
    <location>
        <begin position="429"/>
        <end position="438"/>
    </location>
</feature>
<feature type="region of interest" description="Disordered" evidence="1">
    <location>
        <begin position="244"/>
        <end position="441"/>
    </location>
</feature>
<dbReference type="AlphaFoldDB" id="A0AAI9X7W7"/>
<feature type="region of interest" description="Disordered" evidence="1">
    <location>
        <begin position="183"/>
        <end position="225"/>
    </location>
</feature>
<feature type="compositionally biased region" description="Basic and acidic residues" evidence="1">
    <location>
        <begin position="247"/>
        <end position="258"/>
    </location>
</feature>
<feature type="compositionally biased region" description="Polar residues" evidence="1">
    <location>
        <begin position="372"/>
        <end position="386"/>
    </location>
</feature>
<evidence type="ECO:0000313" key="3">
    <source>
        <dbReference type="Proteomes" id="UP001227192"/>
    </source>
</evidence>
<feature type="compositionally biased region" description="Polar residues" evidence="1">
    <location>
        <begin position="350"/>
        <end position="365"/>
    </location>
</feature>
<sequence>MDILFQSLASGFWLLASGFFRYLSRSERDTIDMWSKRPFHKPKRPSISGPMLSGNPPTTIDPVHDMVAKKLPALPDDLHSSLQPDPIPRDDINKRPSDLSPAVSPMLEAHRRASQSSFCVSPIGNEDQFSDYARQETGISSSPTPISKVDYVETPSHPRVQPVQPVQPSYHEQDSRRFISGKSTRWDNFSNEPTMSDFGRASQVDPRNTSFHRPPGPNASNLLNWGQGFNAKKTLNAARNRISSFSKTEDLSQKEPRSRSASRGFPVEEHSSKRNGNSNGTLRTSPQLDNFSFAPTTITTITAGGPVSFPRRPATEHAPTRPPEEDKPLLKFDTDFGDMMLTNDEPRSRFSATTHTATEPGSQDASPRESMQLETRSTDDLSTSSIMARRRPVPIGVPTSKKQPDSGKPVRKPTPSQVAQQGGQMPTQSPSPPPPPEVPLDAQGRIKAMETKRDELTQRRYSLESLIAELSKALQPTSAAYDLAAKAEVQKSIKGIEGEIADIKKEEHDLGMKISRAWRRLDEKENSGDGNNLWVKRVTS</sequence>
<feature type="compositionally biased region" description="Low complexity" evidence="1">
    <location>
        <begin position="294"/>
        <end position="306"/>
    </location>
</feature>
<organism evidence="2 3">
    <name type="scientific">Penicillium thymicola</name>
    <dbReference type="NCBI Taxonomy" id="293382"/>
    <lineage>
        <taxon>Eukaryota</taxon>
        <taxon>Fungi</taxon>
        <taxon>Dikarya</taxon>
        <taxon>Ascomycota</taxon>
        <taxon>Pezizomycotina</taxon>
        <taxon>Eurotiomycetes</taxon>
        <taxon>Eurotiomycetidae</taxon>
        <taxon>Eurotiales</taxon>
        <taxon>Aspergillaceae</taxon>
        <taxon>Penicillium</taxon>
    </lineage>
</organism>
<feature type="compositionally biased region" description="Basic and acidic residues" evidence="1">
    <location>
        <begin position="313"/>
        <end position="334"/>
    </location>
</feature>
<evidence type="ECO:0000313" key="2">
    <source>
        <dbReference type="EMBL" id="KAJ9487062.1"/>
    </source>
</evidence>
<feature type="compositionally biased region" description="Polar residues" evidence="1">
    <location>
        <begin position="274"/>
        <end position="290"/>
    </location>
</feature>
<dbReference type="EMBL" id="LACB01000177">
    <property type="protein sequence ID" value="KAJ9487062.1"/>
    <property type="molecule type" value="Genomic_DNA"/>
</dbReference>
<protein>
    <submittedName>
        <fullName evidence="2">Uncharacterized protein</fullName>
    </submittedName>
</protein>
<feature type="compositionally biased region" description="Basic and acidic residues" evidence="1">
    <location>
        <begin position="87"/>
        <end position="96"/>
    </location>
</feature>
<keyword evidence="3" id="KW-1185">Reference proteome</keyword>
<dbReference type="Proteomes" id="UP001227192">
    <property type="component" value="Unassembled WGS sequence"/>
</dbReference>
<proteinExistence type="predicted"/>
<name>A0AAI9X7W7_PENTH</name>
<dbReference type="PANTHER" id="PTHR42023">
    <property type="entry name" value="BHLH DOMAIN-CONTAINING PROTEIN"/>
    <property type="match status" value="1"/>
</dbReference>
<feature type="compositionally biased region" description="Polar residues" evidence="1">
    <location>
        <begin position="183"/>
        <end position="194"/>
    </location>
</feature>
<dbReference type="PANTHER" id="PTHR42023:SF1">
    <property type="entry name" value="BHLH DOMAIN-CONTAINING PROTEIN"/>
    <property type="match status" value="1"/>
</dbReference>
<accession>A0AAI9X7W7</accession>
<reference evidence="2" key="2">
    <citation type="journal article" date="2016" name="Fungal Biol.">
        <title>Ochratoxin A production by Penicillium thymicola.</title>
        <authorList>
            <person name="Nguyen H.D.T."/>
            <person name="McMullin D.R."/>
            <person name="Ponomareva E."/>
            <person name="Riley R."/>
            <person name="Pomraning K.R."/>
            <person name="Baker S.E."/>
            <person name="Seifert K.A."/>
        </authorList>
    </citation>
    <scope>NUCLEOTIDE SEQUENCE</scope>
    <source>
        <strain evidence="2">DAOM 180753</strain>
    </source>
</reference>